<dbReference type="GO" id="GO:0030897">
    <property type="term" value="C:HOPS complex"/>
    <property type="evidence" value="ECO:0007669"/>
    <property type="project" value="UniProtKB-UniRule"/>
</dbReference>
<dbReference type="InterPro" id="IPR024763">
    <property type="entry name" value="VPS11_C"/>
</dbReference>
<dbReference type="Gene3D" id="1.25.40.10">
    <property type="entry name" value="Tetratricopeptide repeat domain"/>
    <property type="match status" value="1"/>
</dbReference>
<evidence type="ECO:0000256" key="11">
    <source>
        <dbReference type="PROSITE-ProRule" id="PRU01006"/>
    </source>
</evidence>
<dbReference type="InterPro" id="IPR057307">
    <property type="entry name" value="PEP5_VPS11_N"/>
</dbReference>
<evidence type="ECO:0000256" key="7">
    <source>
        <dbReference type="ARBA" id="ARBA00023136"/>
    </source>
</evidence>
<comment type="subunit">
    <text evidence="9">Component of the homotypic vacuole fusion and vacuole protein sorting (HOPS) complex. Component of the class C core vacuole/endosome tethering (CORVET) complex.</text>
</comment>
<evidence type="ECO:0000256" key="1">
    <source>
        <dbReference type="ARBA" id="ARBA00007070"/>
    </source>
</evidence>
<dbReference type="PANTHER" id="PTHR23323">
    <property type="entry name" value="VACUOLAR PROTEIN SORTING-ASSOCIATED PROTEIN"/>
    <property type="match status" value="1"/>
</dbReference>
<keyword evidence="4 10" id="KW-0863">Zinc-finger</keyword>
<evidence type="ECO:0000256" key="3">
    <source>
        <dbReference type="ARBA" id="ARBA00022723"/>
    </source>
</evidence>
<sequence>MALSSWKQFPFFNVSQVPVPADEEGSYIFENDIVSIATGSDSLFLGSSNGSVRVLSRALKVVRTFQASDTSDASITHIKQIPETPFLVTISENLSSEPFLKVWALDKTEKKTGGPRCLCTIAVQNGRRQFPVSALVVLDDMSQVAVGFANGSVTVIRGDFVHDRGTKQRTVFESEDPITGLEIRQNATKVLYIANTAKICSLIISGKGQGQTARTVDNRGCNVGCMTQDRETGDIVIAREDAIHYYGPGGRGPSYAFEGPKKIVKMYKEYVGLVCPPRVAQVSKSKTFRRLAGDEIHELFSSSSFTLLDTDLKFIAHTESLPAQVKDVFVEWDELFLLTSEGKLFRYQEKTLQQKLEILYQRNLYIYAINLAQKAGADKVQQNIIFRKYGDYLYQKGDYDTAMQQYLRAIDNTEPSQVIRRFLDTQRIHNLIDYLEELHEHDKASPDHTTLLLNCYAKLKDTEKLDAFIRASGTARFDIETAIAMCRQGGYYDQAAYLATKHGENELVIDILIEDSKKYAEALQYIWRLNPDTAYPVLMKYARSLIEHCPEETTKLFIEYYTGRYAPKQDIPAVSEVQAQSGGGAFQTLSALWTLPFMSRASNVNGIPTGDEQKPLGEETQPTSVVVTPSYLVPRPRSAFSAFIARPVEFIQFLEALVRQESLAKEDRSDLSTTLFEMYLEAANSSRDPGERDNWQVKATSLIADNKTESLDESTIDTSNVLLLSSLSKFPTGTTLVRERENLYADIFRSFTSAKDTSGAISALRKYGEKDPSLYPLALGYFSSSEGILKEPGVKDELQNVLKKIDQEKLMAPLQVVKVLSQGGAVSMGMVKAYLSDNIQRERKEIQTNRRLIDSYRTETASKRSELTDLETKPVVFQARRCSSCARNLTLPTVHFMCKHSFHQECLNKPGLGLDEDEDDQIECPICKPGNDTIRAIRRQQVESTEQHDLFKAALARSNSRFETVSEFFGRGVMGTIPAAE</sequence>
<dbReference type="VEuPathDB" id="FungiDB:PV06_08861"/>
<dbReference type="Pfam" id="PF23356">
    <property type="entry name" value="TPR_PEP5_VPS11"/>
    <property type="match status" value="2"/>
</dbReference>
<dbReference type="SUPFAM" id="SSF50978">
    <property type="entry name" value="WD40 repeat-like"/>
    <property type="match status" value="1"/>
</dbReference>
<dbReference type="Pfam" id="PF12451">
    <property type="entry name" value="VPS11_C"/>
    <property type="match status" value="1"/>
</dbReference>
<name>A0A0D2AG13_9EURO</name>
<dbReference type="PROSITE" id="PS50089">
    <property type="entry name" value="ZF_RING_2"/>
    <property type="match status" value="1"/>
</dbReference>
<dbReference type="AlphaFoldDB" id="A0A0D2AG13"/>
<dbReference type="InterPro" id="IPR001841">
    <property type="entry name" value="Znf_RING"/>
</dbReference>
<dbReference type="EC" id="2.3.2.27" evidence="9"/>
<dbReference type="STRING" id="215243.A0A0D2AG13"/>
<organism evidence="13 14">
    <name type="scientific">Exophiala oligosperma</name>
    <dbReference type="NCBI Taxonomy" id="215243"/>
    <lineage>
        <taxon>Eukaryota</taxon>
        <taxon>Fungi</taxon>
        <taxon>Dikarya</taxon>
        <taxon>Ascomycota</taxon>
        <taxon>Pezizomycotina</taxon>
        <taxon>Eurotiomycetes</taxon>
        <taxon>Chaetothyriomycetidae</taxon>
        <taxon>Chaetothyriales</taxon>
        <taxon>Herpotrichiellaceae</taxon>
        <taxon>Exophiala</taxon>
    </lineage>
</organism>
<comment type="similarity">
    <text evidence="1 9">Belongs to the VPS11 family.</text>
</comment>
<dbReference type="GO" id="GO:0006886">
    <property type="term" value="P:intracellular protein transport"/>
    <property type="evidence" value="ECO:0007669"/>
    <property type="project" value="UniProtKB-UniRule"/>
</dbReference>
<evidence type="ECO:0000259" key="12">
    <source>
        <dbReference type="PROSITE" id="PS50089"/>
    </source>
</evidence>
<dbReference type="GeneID" id="27360935"/>
<dbReference type="GO" id="GO:0000329">
    <property type="term" value="C:fungal-type vacuole membrane"/>
    <property type="evidence" value="ECO:0007669"/>
    <property type="project" value="UniProtKB-UniRule"/>
</dbReference>
<dbReference type="GO" id="GO:0030674">
    <property type="term" value="F:protein-macromolecule adaptor activity"/>
    <property type="evidence" value="ECO:0007669"/>
    <property type="project" value="TreeGrafter"/>
</dbReference>
<dbReference type="InterPro" id="IPR015943">
    <property type="entry name" value="WD40/YVTN_repeat-like_dom_sf"/>
</dbReference>
<dbReference type="InterPro" id="IPR036322">
    <property type="entry name" value="WD40_repeat_dom_sf"/>
</dbReference>
<dbReference type="Pfam" id="PF23341">
    <property type="entry name" value="PEP5_VPS11_N"/>
    <property type="match status" value="1"/>
</dbReference>
<keyword evidence="9" id="KW-0926">Vacuole</keyword>
<dbReference type="InterPro" id="IPR011990">
    <property type="entry name" value="TPR-like_helical_dom_sf"/>
</dbReference>
<keyword evidence="2 9" id="KW-0813">Transport</keyword>
<dbReference type="GO" id="GO:0008270">
    <property type="term" value="F:zinc ion binding"/>
    <property type="evidence" value="ECO:0007669"/>
    <property type="project" value="UniProtKB-KW"/>
</dbReference>
<dbReference type="GO" id="GO:0061630">
    <property type="term" value="F:ubiquitin protein ligase activity"/>
    <property type="evidence" value="ECO:0007669"/>
    <property type="project" value="UniProtKB-EC"/>
</dbReference>
<comment type="catalytic activity">
    <reaction evidence="9">
        <text>S-ubiquitinyl-[E2 ubiquitin-conjugating enzyme]-L-cysteine + [acceptor protein]-L-lysine = [E2 ubiquitin-conjugating enzyme]-L-cysteine + N(6)-ubiquitinyl-[acceptor protein]-L-lysine.</text>
        <dbReference type="EC" id="2.3.2.27"/>
    </reaction>
</comment>
<evidence type="ECO:0000256" key="9">
    <source>
        <dbReference type="PIRNR" id="PIRNR007860"/>
    </source>
</evidence>
<dbReference type="InterPro" id="IPR013083">
    <property type="entry name" value="Znf_RING/FYVE/PHD"/>
</dbReference>
<dbReference type="InterPro" id="IPR016528">
    <property type="entry name" value="VPS11"/>
</dbReference>
<dbReference type="PROSITE" id="PS50236">
    <property type="entry name" value="CHCR"/>
    <property type="match status" value="1"/>
</dbReference>
<dbReference type="HOGENOM" id="CLU_001287_0_0_1"/>
<evidence type="ECO:0000256" key="5">
    <source>
        <dbReference type="ARBA" id="ARBA00022833"/>
    </source>
</evidence>
<dbReference type="GO" id="GO:0007033">
    <property type="term" value="P:vacuole organization"/>
    <property type="evidence" value="ECO:0007669"/>
    <property type="project" value="TreeGrafter"/>
</dbReference>
<dbReference type="SUPFAM" id="SSF48371">
    <property type="entry name" value="ARM repeat"/>
    <property type="match status" value="1"/>
</dbReference>
<dbReference type="InterPro" id="IPR000547">
    <property type="entry name" value="Clathrin_H-chain/VPS_repeat"/>
</dbReference>
<keyword evidence="3" id="KW-0479">Metal-binding</keyword>
<reference evidence="13 14" key="1">
    <citation type="submission" date="2015-01" db="EMBL/GenBank/DDBJ databases">
        <title>The Genome Sequence of Exophiala oligosperma CBS72588.</title>
        <authorList>
            <consortium name="The Broad Institute Genomics Platform"/>
            <person name="Cuomo C."/>
            <person name="de Hoog S."/>
            <person name="Gorbushina A."/>
            <person name="Stielow B."/>
            <person name="Teixiera M."/>
            <person name="Abouelleil A."/>
            <person name="Chapman S.B."/>
            <person name="Priest M."/>
            <person name="Young S.K."/>
            <person name="Wortman J."/>
            <person name="Nusbaum C."/>
            <person name="Birren B."/>
        </authorList>
    </citation>
    <scope>NUCLEOTIDE SEQUENCE [LARGE SCALE GENOMIC DNA]</scope>
    <source>
        <strain evidence="13 14">CBS 72588</strain>
    </source>
</reference>
<keyword evidence="14" id="KW-1185">Reference proteome</keyword>
<dbReference type="InterPro" id="IPR057308">
    <property type="entry name" value="CHCR_PEP5_VPS11"/>
</dbReference>
<dbReference type="SUPFAM" id="SSF57850">
    <property type="entry name" value="RING/U-box"/>
    <property type="match status" value="1"/>
</dbReference>
<dbReference type="PANTHER" id="PTHR23323:SF24">
    <property type="entry name" value="VACUOLAR PROTEIN SORTING-ASSOCIATED PROTEIN 11 HOMOLOG"/>
    <property type="match status" value="1"/>
</dbReference>
<dbReference type="RefSeq" id="XP_016259262.1">
    <property type="nucleotide sequence ID" value="XM_016410240.1"/>
</dbReference>
<comment type="subcellular location">
    <subcellularLocation>
        <location evidence="8">Endomembrane system</location>
        <topology evidence="8">Peripheral membrane protein</topology>
        <orientation evidence="8">Cytoplasmic side</orientation>
    </subcellularLocation>
    <subcellularLocation>
        <location evidence="9">Vacuole membrane</location>
        <topology evidence="9">Peripheral membrane protein</topology>
        <orientation evidence="9">Cytoplasmic side</orientation>
    </subcellularLocation>
</comment>
<evidence type="ECO:0000256" key="10">
    <source>
        <dbReference type="PROSITE-ProRule" id="PRU00175"/>
    </source>
</evidence>
<dbReference type="Gene3D" id="3.30.40.10">
    <property type="entry name" value="Zinc/RING finger domain, C3HC4 (zinc finger)"/>
    <property type="match status" value="1"/>
</dbReference>
<dbReference type="EMBL" id="KN847340">
    <property type="protein sequence ID" value="KIW39046.1"/>
    <property type="molecule type" value="Genomic_DNA"/>
</dbReference>
<feature type="domain" description="RING-type" evidence="12">
    <location>
        <begin position="882"/>
        <end position="928"/>
    </location>
</feature>
<keyword evidence="9" id="KW-0808">Transferase</keyword>
<dbReference type="Proteomes" id="UP000053342">
    <property type="component" value="Unassembled WGS sequence"/>
</dbReference>
<dbReference type="OrthoDB" id="26184at2759"/>
<dbReference type="GO" id="GO:0006904">
    <property type="term" value="P:vesicle docking involved in exocytosis"/>
    <property type="evidence" value="ECO:0007669"/>
    <property type="project" value="TreeGrafter"/>
</dbReference>
<keyword evidence="9" id="KW-0833">Ubl conjugation pathway</keyword>
<evidence type="ECO:0000313" key="13">
    <source>
        <dbReference type="EMBL" id="KIW39046.1"/>
    </source>
</evidence>
<evidence type="ECO:0000256" key="4">
    <source>
        <dbReference type="ARBA" id="ARBA00022771"/>
    </source>
</evidence>
<dbReference type="InterPro" id="IPR016024">
    <property type="entry name" value="ARM-type_fold"/>
</dbReference>
<dbReference type="FunFam" id="1.25.40.10:FF:000440">
    <property type="entry name" value="E3 ubiquitin-protein ligase PEP5"/>
    <property type="match status" value="1"/>
</dbReference>
<keyword evidence="5" id="KW-0862">Zinc</keyword>
<feature type="repeat" description="CHCR" evidence="11">
    <location>
        <begin position="406"/>
        <end position="551"/>
    </location>
</feature>
<accession>A0A0D2AG13</accession>
<dbReference type="PIRSF" id="PIRSF007860">
    <property type="entry name" value="VPS11"/>
    <property type="match status" value="1"/>
</dbReference>
<dbReference type="GO" id="GO:0048284">
    <property type="term" value="P:organelle fusion"/>
    <property type="evidence" value="ECO:0007669"/>
    <property type="project" value="TreeGrafter"/>
</dbReference>
<gene>
    <name evidence="13" type="ORF">PV06_08861</name>
</gene>
<protein>
    <recommendedName>
        <fullName evidence="9">E3 ubiquitin-protein ligase PEP5</fullName>
        <ecNumber evidence="9">2.3.2.27</ecNumber>
    </recommendedName>
</protein>
<evidence type="ECO:0000256" key="6">
    <source>
        <dbReference type="ARBA" id="ARBA00022927"/>
    </source>
</evidence>
<dbReference type="Gene3D" id="2.130.10.10">
    <property type="entry name" value="YVTN repeat-like/Quinoprotein amine dehydrogenase"/>
    <property type="match status" value="1"/>
</dbReference>
<keyword evidence="7 9" id="KW-0472">Membrane</keyword>
<dbReference type="GO" id="GO:0033263">
    <property type="term" value="C:CORVET complex"/>
    <property type="evidence" value="ECO:0007669"/>
    <property type="project" value="UniProtKB-UniRule"/>
</dbReference>
<proteinExistence type="inferred from homology"/>
<dbReference type="CDD" id="cd16688">
    <property type="entry name" value="RING-H2_Vps11"/>
    <property type="match status" value="1"/>
</dbReference>
<keyword evidence="6 9" id="KW-0653">Protein transport</keyword>
<evidence type="ECO:0000256" key="2">
    <source>
        <dbReference type="ARBA" id="ARBA00022448"/>
    </source>
</evidence>
<dbReference type="SMART" id="SM00299">
    <property type="entry name" value="CLH"/>
    <property type="match status" value="1"/>
</dbReference>
<dbReference type="GO" id="GO:0007032">
    <property type="term" value="P:endosome organization"/>
    <property type="evidence" value="ECO:0007669"/>
    <property type="project" value="TreeGrafter"/>
</dbReference>
<evidence type="ECO:0000256" key="8">
    <source>
        <dbReference type="ARBA" id="ARBA00029433"/>
    </source>
</evidence>
<evidence type="ECO:0000313" key="14">
    <source>
        <dbReference type="Proteomes" id="UP000053342"/>
    </source>
</evidence>